<dbReference type="CDD" id="cd13537">
    <property type="entry name" value="PBP2_YvgL_like"/>
    <property type="match status" value="1"/>
</dbReference>
<dbReference type="InterPro" id="IPR050682">
    <property type="entry name" value="ModA/WtpA"/>
</dbReference>
<keyword evidence="2 5" id="KW-0500">Molybdenum</keyword>
<gene>
    <name evidence="6" type="ORF">SAMN02745245_01750</name>
</gene>
<proteinExistence type="inferred from homology"/>
<evidence type="ECO:0000256" key="3">
    <source>
        <dbReference type="ARBA" id="ARBA00022723"/>
    </source>
</evidence>
<feature type="binding site" evidence="5">
    <location>
        <position position="177"/>
    </location>
    <ligand>
        <name>molybdate</name>
        <dbReference type="ChEBI" id="CHEBI:36264"/>
    </ligand>
</feature>
<feature type="binding site" evidence="5">
    <location>
        <position position="68"/>
    </location>
    <ligand>
        <name>molybdate</name>
        <dbReference type="ChEBI" id="CHEBI:36264"/>
    </ligand>
</feature>
<dbReference type="PROSITE" id="PS51257">
    <property type="entry name" value="PROKAR_LIPOPROTEIN"/>
    <property type="match status" value="1"/>
</dbReference>
<comment type="similarity">
    <text evidence="1">Belongs to the bacterial solute-binding protein ModA family.</text>
</comment>
<dbReference type="GO" id="GO:1901359">
    <property type="term" value="F:tungstate binding"/>
    <property type="evidence" value="ECO:0007669"/>
    <property type="project" value="UniProtKB-ARBA"/>
</dbReference>
<accession>A0A1M5UFP1</accession>
<name>A0A1M5UFP1_9FIRM</name>
<dbReference type="InterPro" id="IPR005950">
    <property type="entry name" value="ModA"/>
</dbReference>
<dbReference type="FunFam" id="3.40.190.10:FF:000035">
    <property type="entry name" value="Molybdate ABC transporter substrate-binding protein"/>
    <property type="match status" value="1"/>
</dbReference>
<dbReference type="PANTHER" id="PTHR30632:SF0">
    <property type="entry name" value="SULFATE-BINDING PROTEIN"/>
    <property type="match status" value="1"/>
</dbReference>
<evidence type="ECO:0000256" key="5">
    <source>
        <dbReference type="PIRSR" id="PIRSR004846-1"/>
    </source>
</evidence>
<dbReference type="PIRSF" id="PIRSF004846">
    <property type="entry name" value="ModA"/>
    <property type="match status" value="1"/>
</dbReference>
<dbReference type="OrthoDB" id="9785015at2"/>
<dbReference type="STRING" id="1120995.SAMN02745245_01750"/>
<dbReference type="InterPro" id="IPR041879">
    <property type="entry name" value="YvgL-like_PBP2"/>
</dbReference>
<feature type="binding site" evidence="5">
    <location>
        <position position="195"/>
    </location>
    <ligand>
        <name>molybdate</name>
        <dbReference type="ChEBI" id="CHEBI:36264"/>
    </ligand>
</feature>
<evidence type="ECO:0000256" key="1">
    <source>
        <dbReference type="ARBA" id="ARBA00009175"/>
    </source>
</evidence>
<dbReference type="GO" id="GO:0030973">
    <property type="term" value="F:molybdate ion binding"/>
    <property type="evidence" value="ECO:0007669"/>
    <property type="project" value="TreeGrafter"/>
</dbReference>
<dbReference type="EMBL" id="FQXI01000016">
    <property type="protein sequence ID" value="SHH61656.1"/>
    <property type="molecule type" value="Genomic_DNA"/>
</dbReference>
<dbReference type="GO" id="GO:0015689">
    <property type="term" value="P:molybdate ion transport"/>
    <property type="evidence" value="ECO:0007669"/>
    <property type="project" value="InterPro"/>
</dbReference>
<dbReference type="GO" id="GO:0046872">
    <property type="term" value="F:metal ion binding"/>
    <property type="evidence" value="ECO:0007669"/>
    <property type="project" value="UniProtKB-KW"/>
</dbReference>
<keyword evidence="4" id="KW-0732">Signal</keyword>
<reference evidence="6 7" key="1">
    <citation type="submission" date="2016-11" db="EMBL/GenBank/DDBJ databases">
        <authorList>
            <person name="Jaros S."/>
            <person name="Januszkiewicz K."/>
            <person name="Wedrychowicz H."/>
        </authorList>
    </citation>
    <scope>NUCLEOTIDE SEQUENCE [LARGE SCALE GENOMIC DNA]</scope>
    <source>
        <strain evidence="6 7">DSM 21120</strain>
    </source>
</reference>
<sequence>MKRIGLTLLVFILSLGLLVGCKSKPSEEAKREPIYISAAASLTDAVNEIKAMAEEELGCEIIANYGSSGALQTQIEEGAPVDIFISAGEKQVSALEEKDLIDTNSKVNLLENEVVLITPKDSKLKIEKFEDILKYDVKKIAISDPTSVPVGQYSEEIFTNLNMWDEVREKMVQSQDVRQSLDWVVSGNVDCGTVYKTDALLEEGNVNIVATAPEGSHSPVVYPMAIIGESGKKAEVEDFYNFLKSDAAKEVFEKYGFVVNS</sequence>
<evidence type="ECO:0000256" key="2">
    <source>
        <dbReference type="ARBA" id="ARBA00022505"/>
    </source>
</evidence>
<evidence type="ECO:0000256" key="4">
    <source>
        <dbReference type="ARBA" id="ARBA00022729"/>
    </source>
</evidence>
<dbReference type="SUPFAM" id="SSF53850">
    <property type="entry name" value="Periplasmic binding protein-like II"/>
    <property type="match status" value="1"/>
</dbReference>
<organism evidence="6 7">
    <name type="scientific">Anaerosphaera aminiphila DSM 21120</name>
    <dbReference type="NCBI Taxonomy" id="1120995"/>
    <lineage>
        <taxon>Bacteria</taxon>
        <taxon>Bacillati</taxon>
        <taxon>Bacillota</taxon>
        <taxon>Tissierellia</taxon>
        <taxon>Tissierellales</taxon>
        <taxon>Peptoniphilaceae</taxon>
        <taxon>Anaerosphaera</taxon>
    </lineage>
</organism>
<dbReference type="Proteomes" id="UP000184032">
    <property type="component" value="Unassembled WGS sequence"/>
</dbReference>
<dbReference type="Gene3D" id="3.40.190.10">
    <property type="entry name" value="Periplasmic binding protein-like II"/>
    <property type="match status" value="2"/>
</dbReference>
<dbReference type="NCBIfam" id="TIGR01256">
    <property type="entry name" value="modA"/>
    <property type="match status" value="1"/>
</dbReference>
<evidence type="ECO:0000313" key="6">
    <source>
        <dbReference type="EMBL" id="SHH61656.1"/>
    </source>
</evidence>
<dbReference type="Pfam" id="PF13531">
    <property type="entry name" value="SBP_bac_11"/>
    <property type="match status" value="1"/>
</dbReference>
<evidence type="ECO:0000313" key="7">
    <source>
        <dbReference type="Proteomes" id="UP000184032"/>
    </source>
</evidence>
<keyword evidence="3 5" id="KW-0479">Metal-binding</keyword>
<feature type="binding site" evidence="5">
    <location>
        <position position="41"/>
    </location>
    <ligand>
        <name>molybdate</name>
        <dbReference type="ChEBI" id="CHEBI:36264"/>
    </ligand>
</feature>
<dbReference type="AlphaFoldDB" id="A0A1M5UFP1"/>
<protein>
    <submittedName>
        <fullName evidence="6">Molybdate transport system substrate-binding protein</fullName>
    </submittedName>
</protein>
<keyword evidence="7" id="KW-1185">Reference proteome</keyword>
<dbReference type="RefSeq" id="WP_073185449.1">
    <property type="nucleotide sequence ID" value="NZ_FQXI01000016.1"/>
</dbReference>
<dbReference type="PANTHER" id="PTHR30632">
    <property type="entry name" value="MOLYBDATE-BINDING PERIPLASMIC PROTEIN"/>
    <property type="match status" value="1"/>
</dbReference>